<dbReference type="SUPFAM" id="SSF56037">
    <property type="entry name" value="PheT/TilS domain"/>
    <property type="match status" value="1"/>
</dbReference>
<sequence length="234" mass="26861">MKFIASESFWDLFPEAEIGLILFKDIKMEEKSNREIRDELDNANEKALDYLTKPVFSENPVIKVWRDAFKLFKTKKGARCSIEALLKRVAKDKDVGSINPLVDIYNAASLNYALPCGAEDIDKFVGDVKLEITEGNDPFQAIGDDKDSPTLEGELCYRDEKGAICRCFNWRDCQRTMITEDTKNAILFMENIDPDRKDDLKEAINYLAENLEKYLEGKVEIHFLTKDNPSIEIK</sequence>
<dbReference type="AlphaFoldDB" id="A0A6N2SRD2"/>
<evidence type="ECO:0000313" key="3">
    <source>
        <dbReference type="EMBL" id="VYS96243.1"/>
    </source>
</evidence>
<dbReference type="RefSeq" id="WP_019117389.1">
    <property type="nucleotide sequence ID" value="NZ_CACRSW010000014.1"/>
</dbReference>
<dbReference type="Gene3D" id="3.50.40.10">
    <property type="entry name" value="Phenylalanyl-trna Synthetase, Chain B, domain 3"/>
    <property type="match status" value="1"/>
</dbReference>
<evidence type="ECO:0000259" key="2">
    <source>
        <dbReference type="SMART" id="SM00873"/>
    </source>
</evidence>
<reference evidence="3" key="1">
    <citation type="submission" date="2019-11" db="EMBL/GenBank/DDBJ databases">
        <authorList>
            <person name="Feng L."/>
        </authorList>
    </citation>
    <scope>NUCLEOTIDE SEQUENCE</scope>
    <source>
        <strain evidence="3">AvaginalisLFYP127</strain>
    </source>
</reference>
<feature type="coiled-coil region" evidence="1">
    <location>
        <begin position="26"/>
        <end position="53"/>
    </location>
</feature>
<gene>
    <name evidence="3" type="ORF">AVLFYP127_01888</name>
</gene>
<keyword evidence="1" id="KW-0175">Coiled coil</keyword>
<feature type="domain" description="B3/B4 tRNA-binding" evidence="2">
    <location>
        <begin position="63"/>
        <end position="216"/>
    </location>
</feature>
<dbReference type="GO" id="GO:0003723">
    <property type="term" value="F:RNA binding"/>
    <property type="evidence" value="ECO:0007669"/>
    <property type="project" value="InterPro"/>
</dbReference>
<protein>
    <submittedName>
        <fullName evidence="3">B3/4 domain protein</fullName>
    </submittedName>
</protein>
<dbReference type="EMBL" id="CACRSW010000014">
    <property type="protein sequence ID" value="VYS96243.1"/>
    <property type="molecule type" value="Genomic_DNA"/>
</dbReference>
<dbReference type="Pfam" id="PF03483">
    <property type="entry name" value="B3_4"/>
    <property type="match status" value="1"/>
</dbReference>
<accession>A0A6N2SRD2</accession>
<dbReference type="PANTHER" id="PTHR39209:SF2">
    <property type="entry name" value="CYTOPLASMIC PROTEIN"/>
    <property type="match status" value="1"/>
</dbReference>
<dbReference type="SMART" id="SM00873">
    <property type="entry name" value="B3_4"/>
    <property type="match status" value="1"/>
</dbReference>
<evidence type="ECO:0000256" key="1">
    <source>
        <dbReference type="SAM" id="Coils"/>
    </source>
</evidence>
<dbReference type="InterPro" id="IPR005146">
    <property type="entry name" value="B3/B4_tRNA-bd"/>
</dbReference>
<proteinExistence type="predicted"/>
<dbReference type="InterPro" id="IPR020825">
    <property type="entry name" value="Phe-tRNA_synthase-like_B3/B4"/>
</dbReference>
<dbReference type="GO" id="GO:0004826">
    <property type="term" value="F:phenylalanine-tRNA ligase activity"/>
    <property type="evidence" value="ECO:0007669"/>
    <property type="project" value="InterPro"/>
</dbReference>
<dbReference type="PANTHER" id="PTHR39209">
    <property type="match status" value="1"/>
</dbReference>
<name>A0A6N2SRD2_9FIRM</name>
<organism evidence="3">
    <name type="scientific">Anaerococcus vaginalis</name>
    <dbReference type="NCBI Taxonomy" id="33037"/>
    <lineage>
        <taxon>Bacteria</taxon>
        <taxon>Bacillati</taxon>
        <taxon>Bacillota</taxon>
        <taxon>Tissierellia</taxon>
        <taxon>Tissierellales</taxon>
        <taxon>Peptoniphilaceae</taxon>
        <taxon>Anaerococcus</taxon>
    </lineage>
</organism>